<reference evidence="4 5" key="1">
    <citation type="submission" date="2018-07" db="EMBL/GenBank/DDBJ databases">
        <title>Genome sequencing of oomycete isolates from Chile give support for New Zealand origin for Phytophthora kernoviae and make available the first Nothophytophthora sp. genome.</title>
        <authorList>
            <person name="Studholme D.J."/>
            <person name="Sanfuentes E."/>
            <person name="Panda P."/>
            <person name="Hill R."/>
            <person name="Sambles C."/>
            <person name="Grant M."/>
            <person name="Williams N.M."/>
            <person name="Mcdougal R.L."/>
        </authorList>
    </citation>
    <scope>NUCLEOTIDE SEQUENCE [LARGE SCALE GENOMIC DNA]</scope>
    <source>
        <strain evidence="3">Chile6</strain>
        <strain evidence="2">Chile7</strain>
    </source>
</reference>
<accession>A0A3F2S4Q0</accession>
<organism evidence="3 4">
    <name type="scientific">Phytophthora kernoviae</name>
    <dbReference type="NCBI Taxonomy" id="325452"/>
    <lineage>
        <taxon>Eukaryota</taxon>
        <taxon>Sar</taxon>
        <taxon>Stramenopiles</taxon>
        <taxon>Oomycota</taxon>
        <taxon>Peronosporomycetes</taxon>
        <taxon>Peronosporales</taxon>
        <taxon>Peronosporaceae</taxon>
        <taxon>Phytophthora</taxon>
    </lineage>
</organism>
<evidence type="ECO:0000256" key="1">
    <source>
        <dbReference type="SAM" id="MobiDB-lite"/>
    </source>
</evidence>
<dbReference type="OrthoDB" id="107216at2759"/>
<evidence type="ECO:0000313" key="3">
    <source>
        <dbReference type="EMBL" id="RLN69451.1"/>
    </source>
</evidence>
<evidence type="ECO:0000313" key="2">
    <source>
        <dbReference type="EMBL" id="RLN48508.1"/>
    </source>
</evidence>
<comment type="caution">
    <text evidence="3">The sequence shown here is derived from an EMBL/GenBank/DDBJ whole genome shotgun (WGS) entry which is preliminary data.</text>
</comment>
<dbReference type="Proteomes" id="UP000284657">
    <property type="component" value="Unassembled WGS sequence"/>
</dbReference>
<evidence type="ECO:0000313" key="5">
    <source>
        <dbReference type="Proteomes" id="UP000284657"/>
    </source>
</evidence>
<sequence length="287" mass="32529">MKWGDVEDILVEETIKGDEVHGNAFFDFVIQRGNKKFCIVEAKEDDYCQGATEALIGCEAVADRKGLETVYTIVTGFVAWNFYRSGAAKIEQAKIICGAIKVYKNDSNDDPGHVDKAPSQASPPQTTRKTCRRPLQFASPEKEQQYRAEMDHVQQYICAQVGGLDEHASQLLGVHDSRSRSYYEEIQVFLERKHQLEQTQTQSQSMLIRGLDEYLNELDPSLFVESAPTTPSRVAVANLPASSSYIRRKQEEARLSRLWHKYQGVEAERCTMTPLSCEGPLKRQRVM</sequence>
<feature type="region of interest" description="Disordered" evidence="1">
    <location>
        <begin position="109"/>
        <end position="131"/>
    </location>
</feature>
<dbReference type="Proteomes" id="UP000277300">
    <property type="component" value="Unassembled WGS sequence"/>
</dbReference>
<dbReference type="EMBL" id="MBDO02000004">
    <property type="protein sequence ID" value="RLN69451.1"/>
    <property type="molecule type" value="Genomic_DNA"/>
</dbReference>
<dbReference type="AlphaFoldDB" id="A0A3F2S4Q0"/>
<feature type="compositionally biased region" description="Polar residues" evidence="1">
    <location>
        <begin position="119"/>
        <end position="128"/>
    </location>
</feature>
<gene>
    <name evidence="2" type="ORF">BBJ29_001748</name>
    <name evidence="3" type="ORF">BBP00_00000297</name>
</gene>
<protein>
    <submittedName>
        <fullName evidence="3">Uncharacterized protein</fullName>
    </submittedName>
</protein>
<evidence type="ECO:0000313" key="4">
    <source>
        <dbReference type="Proteomes" id="UP000277300"/>
    </source>
</evidence>
<dbReference type="EMBL" id="MBAD02002299">
    <property type="protein sequence ID" value="RLN48508.1"/>
    <property type="molecule type" value="Genomic_DNA"/>
</dbReference>
<name>A0A3F2S4Q0_9STRA</name>
<proteinExistence type="predicted"/>